<sequence length="29" mass="3138">EKRQDGNYICIPEAAGYAVCEEKIPATPA</sequence>
<evidence type="ECO:0000313" key="1">
    <source>
        <dbReference type="EMBL" id="SVC33415.1"/>
    </source>
</evidence>
<proteinExistence type="predicted"/>
<organism evidence="1">
    <name type="scientific">marine metagenome</name>
    <dbReference type="NCBI Taxonomy" id="408172"/>
    <lineage>
        <taxon>unclassified sequences</taxon>
        <taxon>metagenomes</taxon>
        <taxon>ecological metagenomes</taxon>
    </lineage>
</organism>
<name>A0A382LC19_9ZZZZ</name>
<protein>
    <submittedName>
        <fullName evidence="1">Uncharacterized protein</fullName>
    </submittedName>
</protein>
<gene>
    <name evidence="1" type="ORF">METZ01_LOCUS286269</name>
</gene>
<reference evidence="1" key="1">
    <citation type="submission" date="2018-05" db="EMBL/GenBank/DDBJ databases">
        <authorList>
            <person name="Lanie J.A."/>
            <person name="Ng W.-L."/>
            <person name="Kazmierczak K.M."/>
            <person name="Andrzejewski T.M."/>
            <person name="Davidsen T.M."/>
            <person name="Wayne K.J."/>
            <person name="Tettelin H."/>
            <person name="Glass J.I."/>
            <person name="Rusch D."/>
            <person name="Podicherti R."/>
            <person name="Tsui H.-C.T."/>
            <person name="Winkler M.E."/>
        </authorList>
    </citation>
    <scope>NUCLEOTIDE SEQUENCE</scope>
</reference>
<dbReference type="EMBL" id="UINC01085655">
    <property type="protein sequence ID" value="SVC33415.1"/>
    <property type="molecule type" value="Genomic_DNA"/>
</dbReference>
<dbReference type="AlphaFoldDB" id="A0A382LC19"/>
<accession>A0A382LC19</accession>
<feature type="non-terminal residue" evidence="1">
    <location>
        <position position="1"/>
    </location>
</feature>